<sequence>MPRFIDLWVDHPAPPPLGAGLNSAGPYYATVPSSDDLSSFISASFPSVWTLELLLLLKSDKRPWSRGELIESLRASELVVSQSLDSLIAGGLASTSEGGAEYTPVSDTVDRLVADAERLYASKPNQVRRMIVTSSAGGITAFADAFKLRKD</sequence>
<dbReference type="KEGG" id="ssau:H8M03_07515"/>
<gene>
    <name evidence="1" type="ORF">H8M03_07515</name>
</gene>
<name>A0A7G9KZU6_9SPHN</name>
<keyword evidence="2" id="KW-1185">Reference proteome</keyword>
<reference evidence="1 2" key="1">
    <citation type="submission" date="2020-08" db="EMBL/GenBank/DDBJ databases">
        <title>Sphingomonas sp. sand1-3 16S ribosomal RNA gene Genome sequencing and assembly.</title>
        <authorList>
            <person name="Kang M."/>
        </authorList>
    </citation>
    <scope>NUCLEOTIDE SEQUENCE [LARGE SCALE GENOMIC DNA]</scope>
    <source>
        <strain evidence="2">sand1-3</strain>
    </source>
</reference>
<accession>A0A7G9KZU6</accession>
<dbReference type="Proteomes" id="UP000515861">
    <property type="component" value="Chromosome"/>
</dbReference>
<dbReference type="AlphaFoldDB" id="A0A7G9KZU6"/>
<protein>
    <submittedName>
        <fullName evidence="1">Uncharacterized protein</fullName>
    </submittedName>
</protein>
<dbReference type="EMBL" id="CP060697">
    <property type="protein sequence ID" value="QNM81895.1"/>
    <property type="molecule type" value="Genomic_DNA"/>
</dbReference>
<evidence type="ECO:0000313" key="2">
    <source>
        <dbReference type="Proteomes" id="UP000515861"/>
    </source>
</evidence>
<dbReference type="RefSeq" id="WP_187478851.1">
    <property type="nucleotide sequence ID" value="NZ_CP060697.1"/>
</dbReference>
<organism evidence="1 2">
    <name type="scientific">Sphingomonas sabuli</name>
    <dbReference type="NCBI Taxonomy" id="2764186"/>
    <lineage>
        <taxon>Bacteria</taxon>
        <taxon>Pseudomonadati</taxon>
        <taxon>Pseudomonadota</taxon>
        <taxon>Alphaproteobacteria</taxon>
        <taxon>Sphingomonadales</taxon>
        <taxon>Sphingomonadaceae</taxon>
        <taxon>Sphingomonas</taxon>
    </lineage>
</organism>
<evidence type="ECO:0000313" key="1">
    <source>
        <dbReference type="EMBL" id="QNM81895.1"/>
    </source>
</evidence>
<proteinExistence type="predicted"/>